<accession>A0AAD4SD90</accession>
<evidence type="ECO:0000313" key="3">
    <source>
        <dbReference type="Proteomes" id="UP001202328"/>
    </source>
</evidence>
<dbReference type="AlphaFoldDB" id="A0AAD4SD90"/>
<dbReference type="EMBL" id="JAJJMB010011671">
    <property type="protein sequence ID" value="KAI3900899.1"/>
    <property type="molecule type" value="Genomic_DNA"/>
</dbReference>
<organism evidence="2 3">
    <name type="scientific">Papaver atlanticum</name>
    <dbReference type="NCBI Taxonomy" id="357466"/>
    <lineage>
        <taxon>Eukaryota</taxon>
        <taxon>Viridiplantae</taxon>
        <taxon>Streptophyta</taxon>
        <taxon>Embryophyta</taxon>
        <taxon>Tracheophyta</taxon>
        <taxon>Spermatophyta</taxon>
        <taxon>Magnoliopsida</taxon>
        <taxon>Ranunculales</taxon>
        <taxon>Papaveraceae</taxon>
        <taxon>Papaveroideae</taxon>
        <taxon>Papaver</taxon>
    </lineage>
</organism>
<feature type="region of interest" description="Disordered" evidence="1">
    <location>
        <begin position="1"/>
        <end position="25"/>
    </location>
</feature>
<feature type="compositionally biased region" description="Basic and acidic residues" evidence="1">
    <location>
        <begin position="14"/>
        <end position="25"/>
    </location>
</feature>
<gene>
    <name evidence="2" type="ORF">MKW98_026466</name>
</gene>
<keyword evidence="3" id="KW-1185">Reference proteome</keyword>
<sequence length="111" mass="11923">MTPVTDATGETSSEEVKERVGGEVKEADTRTMPFIADATCEMLNRELMEIVGGKVNNQEAFSTTTTTTIITDAIVEVANDEGMNFLPLEVNGKGGNFELNASEEDMTEAKG</sequence>
<dbReference type="Proteomes" id="UP001202328">
    <property type="component" value="Unassembled WGS sequence"/>
</dbReference>
<proteinExistence type="predicted"/>
<feature type="non-terminal residue" evidence="2">
    <location>
        <position position="111"/>
    </location>
</feature>
<evidence type="ECO:0000256" key="1">
    <source>
        <dbReference type="SAM" id="MobiDB-lite"/>
    </source>
</evidence>
<comment type="caution">
    <text evidence="2">The sequence shown here is derived from an EMBL/GenBank/DDBJ whole genome shotgun (WGS) entry which is preliminary data.</text>
</comment>
<evidence type="ECO:0000313" key="2">
    <source>
        <dbReference type="EMBL" id="KAI3900899.1"/>
    </source>
</evidence>
<reference evidence="2" key="1">
    <citation type="submission" date="2022-04" db="EMBL/GenBank/DDBJ databases">
        <title>A functionally conserved STORR gene fusion in Papaver species that diverged 16.8 million years ago.</title>
        <authorList>
            <person name="Catania T."/>
        </authorList>
    </citation>
    <scope>NUCLEOTIDE SEQUENCE</scope>
    <source>
        <strain evidence="2">S-188037</strain>
    </source>
</reference>
<name>A0AAD4SD90_9MAGN</name>
<protein>
    <submittedName>
        <fullName evidence="2">Uncharacterized protein</fullName>
    </submittedName>
</protein>